<name>A0ABV1HCN8_9FIRM</name>
<gene>
    <name evidence="3" type="ORF">WMO43_03720</name>
</gene>
<proteinExistence type="predicted"/>
<dbReference type="PRINTS" id="PR00368">
    <property type="entry name" value="FADPNR"/>
</dbReference>
<accession>A0ABV1HCN8</accession>
<feature type="domain" description="FAD/NAD(P)-binding" evidence="1">
    <location>
        <begin position="135"/>
        <end position="230"/>
    </location>
</feature>
<dbReference type="Proteomes" id="UP001454489">
    <property type="component" value="Unassembled WGS sequence"/>
</dbReference>
<feature type="domain" description="FAD-dependent protein C-terminal" evidence="2">
    <location>
        <begin position="231"/>
        <end position="413"/>
    </location>
</feature>
<evidence type="ECO:0000313" key="4">
    <source>
        <dbReference type="Proteomes" id="UP001454489"/>
    </source>
</evidence>
<dbReference type="Gene3D" id="3.50.50.60">
    <property type="entry name" value="FAD/NAD(P)-binding domain"/>
    <property type="match status" value="2"/>
</dbReference>
<dbReference type="PANTHER" id="PTHR43106:SF1">
    <property type="entry name" value="DEHYDROGENASE-RELATED"/>
    <property type="match status" value="1"/>
</dbReference>
<organism evidence="3 4">
    <name type="scientific">Maccoyibacter intestinihominis</name>
    <dbReference type="NCBI Taxonomy" id="3133499"/>
    <lineage>
        <taxon>Bacteria</taxon>
        <taxon>Bacillati</taxon>
        <taxon>Bacillota</taxon>
        <taxon>Clostridia</taxon>
        <taxon>Lachnospirales</taxon>
        <taxon>Lachnospiraceae</taxon>
        <taxon>Maccoyibacter</taxon>
    </lineage>
</organism>
<dbReference type="RefSeq" id="WP_353530073.1">
    <property type="nucleotide sequence ID" value="NZ_JBBMEX010000003.1"/>
</dbReference>
<dbReference type="InterPro" id="IPR023753">
    <property type="entry name" value="FAD/NAD-binding_dom"/>
</dbReference>
<dbReference type="Pfam" id="PF07992">
    <property type="entry name" value="Pyr_redox_2"/>
    <property type="match status" value="1"/>
</dbReference>
<sequence>MLNYDIIIIGAGPSGIFCAYELLEHKKDLKVLMIEKGRRIENRQCPKRKTKVCVGCQPCSITTGFAGAGAFSDGKLSLSPDVGGNLPEILGYEAAKELIHESDEIYLKFGADTSIYGVDKEKEIREIRRKAINANLKLIECPIRHLGTEEGYKIYSRLQEHLLEAGVEIRFDTMVKDLIIEGGRAVGVLTEKGEEFRAKEIVSAVGREGADWFAHICKEHEVETEVGTVDVGVRVEVRDEVMDVLNRNLYEAKLVYHTPTFDDKVRTFCTNPSGEVATEYYDDGLAVVNGHAYKSKDLKTNNTNFALLVSKNFTKPFKTPIEYGKQIAQLSNMLCAGKILVQTFGDFKRGRRTTEERLCRNNLIPTLKDAVPGDLSLVFPHRIMVDIEEMIEALDKVTPGIASDETLLYGVEVKFYSNKVVVNKDFETSIPGLRAIGDGASVTRGLQQASANGLSVARSILKTME</sequence>
<dbReference type="InterPro" id="IPR028348">
    <property type="entry name" value="FAD-binding_protein"/>
</dbReference>
<dbReference type="Pfam" id="PF21688">
    <property type="entry name" value="FAD-depend_C"/>
    <property type="match status" value="1"/>
</dbReference>
<protein>
    <submittedName>
        <fullName evidence="3">NAD(P)/FAD-dependent oxidoreductase</fullName>
    </submittedName>
</protein>
<dbReference type="InterPro" id="IPR036188">
    <property type="entry name" value="FAD/NAD-bd_sf"/>
</dbReference>
<dbReference type="PANTHER" id="PTHR43106">
    <property type="entry name" value="DEHYDROGENASE-RELATED"/>
    <property type="match status" value="1"/>
</dbReference>
<reference evidence="3 4" key="1">
    <citation type="submission" date="2024-03" db="EMBL/GenBank/DDBJ databases">
        <title>Human intestinal bacterial collection.</title>
        <authorList>
            <person name="Pauvert C."/>
            <person name="Hitch T.C.A."/>
            <person name="Clavel T."/>
        </authorList>
    </citation>
    <scope>NUCLEOTIDE SEQUENCE [LARGE SCALE GENOMIC DNA]</scope>
    <source>
        <strain evidence="3 4">CLA-AA-H185</strain>
    </source>
</reference>
<keyword evidence="4" id="KW-1185">Reference proteome</keyword>
<dbReference type="PIRSF" id="PIRSF038984">
    <property type="entry name" value="FAD_binding_protein"/>
    <property type="match status" value="1"/>
</dbReference>
<evidence type="ECO:0000259" key="1">
    <source>
        <dbReference type="Pfam" id="PF07992"/>
    </source>
</evidence>
<dbReference type="InterPro" id="IPR049516">
    <property type="entry name" value="FAD-depend_C"/>
</dbReference>
<evidence type="ECO:0000259" key="2">
    <source>
        <dbReference type="Pfam" id="PF21688"/>
    </source>
</evidence>
<dbReference type="SUPFAM" id="SSF51905">
    <property type="entry name" value="FAD/NAD(P)-binding domain"/>
    <property type="match status" value="1"/>
</dbReference>
<evidence type="ECO:0000313" key="3">
    <source>
        <dbReference type="EMBL" id="MEQ2556991.1"/>
    </source>
</evidence>
<dbReference type="EMBL" id="JBBMEX010000003">
    <property type="protein sequence ID" value="MEQ2556991.1"/>
    <property type="molecule type" value="Genomic_DNA"/>
</dbReference>
<comment type="caution">
    <text evidence="3">The sequence shown here is derived from an EMBL/GenBank/DDBJ whole genome shotgun (WGS) entry which is preliminary data.</text>
</comment>
<dbReference type="Pfam" id="PF13450">
    <property type="entry name" value="NAD_binding_8"/>
    <property type="match status" value="1"/>
</dbReference>